<dbReference type="eggNOG" id="COG0433">
    <property type="taxonomic scope" value="Bacteria"/>
</dbReference>
<gene>
    <name evidence="2" type="ORF">HYPDE_27008</name>
</gene>
<dbReference type="OrthoDB" id="9806951at2"/>
<dbReference type="InterPro" id="IPR002789">
    <property type="entry name" value="HerA_central"/>
</dbReference>
<dbReference type="CDD" id="cd01127">
    <property type="entry name" value="TrwB_TraG_TraD_VirD4"/>
    <property type="match status" value="1"/>
</dbReference>
<sequence>MIHTSYQTRPIVVAYHRGEPVLLESAARLRHLYIVGQTGTGKSSLVANMIAQDAAAGHGLALIDPHGSLATDVLSLIPTAQDCSHRVVYFKPTDIEHPIGLNVLDRIPRDAQANVAGNIVAAFLHIFGEEAVADRSQEILRNALRALMEAPFPSLLRIPRLLTDDAYREKVVARITDPVVAHYWNVRFVAGDRAYRHQATAPILNKLDHFLSNPLLRNILGQSTSSFSVRRLMDEGGILIADLSGLDEISTYMLGALLTSIIAQAALSRSVIPEYDRRPFYLYADEFPAYAGASFKIILSEARKYALGAILSHQLLAQLDEVDRSLRATIFGNVGSFVSFRVGIQDAETIAGHLALESQIEYTGSGMHETTPSQQLIQLANFTACGRFLQGDSLSPPLLLDMLPPPKPINHRPHRIVALSRSRFARGRAKIDAGIRRFLTDHPRGAIS</sequence>
<dbReference type="Proteomes" id="UP000005952">
    <property type="component" value="Chromosome"/>
</dbReference>
<dbReference type="STRING" id="670307.HYPDE_27008"/>
<dbReference type="KEGG" id="hdt:HYPDE_27008"/>
<accession>N0B4E6</accession>
<dbReference type="EMBL" id="CP005587">
    <property type="protein sequence ID" value="AGK57082.1"/>
    <property type="molecule type" value="Genomic_DNA"/>
</dbReference>
<organism evidence="2 3">
    <name type="scientific">Hyphomicrobium denitrificans 1NES1</name>
    <dbReference type="NCBI Taxonomy" id="670307"/>
    <lineage>
        <taxon>Bacteria</taxon>
        <taxon>Pseudomonadati</taxon>
        <taxon>Pseudomonadota</taxon>
        <taxon>Alphaproteobacteria</taxon>
        <taxon>Hyphomicrobiales</taxon>
        <taxon>Hyphomicrobiaceae</taxon>
        <taxon>Hyphomicrobium</taxon>
    </lineage>
</organism>
<dbReference type="AlphaFoldDB" id="N0B4E6"/>
<feature type="domain" description="Helicase HerA central" evidence="1">
    <location>
        <begin position="29"/>
        <end position="259"/>
    </location>
</feature>
<evidence type="ECO:0000259" key="1">
    <source>
        <dbReference type="Pfam" id="PF01935"/>
    </source>
</evidence>
<dbReference type="HOGENOM" id="CLU_610810_0_0_5"/>
<dbReference type="InterPro" id="IPR027417">
    <property type="entry name" value="P-loop_NTPase"/>
</dbReference>
<dbReference type="Pfam" id="PF01935">
    <property type="entry name" value="DUF87"/>
    <property type="match status" value="1"/>
</dbReference>
<evidence type="ECO:0000313" key="3">
    <source>
        <dbReference type="Proteomes" id="UP000005952"/>
    </source>
</evidence>
<keyword evidence="3" id="KW-1185">Reference proteome</keyword>
<protein>
    <recommendedName>
        <fullName evidence="1">Helicase HerA central domain-containing protein</fullName>
    </recommendedName>
</protein>
<name>N0B4E6_9HYPH</name>
<dbReference type="RefSeq" id="WP_015597119.1">
    <property type="nucleotide sequence ID" value="NC_021172.1"/>
</dbReference>
<evidence type="ECO:0000313" key="2">
    <source>
        <dbReference type="EMBL" id="AGK57082.1"/>
    </source>
</evidence>
<dbReference type="InterPro" id="IPR051162">
    <property type="entry name" value="T4SS_component"/>
</dbReference>
<dbReference type="SUPFAM" id="SSF52540">
    <property type="entry name" value="P-loop containing nucleoside triphosphate hydrolases"/>
    <property type="match status" value="1"/>
</dbReference>
<reference evidence="2 3" key="1">
    <citation type="journal article" date="2013" name="Genome Announc.">
        <title>Genome sequences for three denitrifying bacterial strains isolated from a uranium- and nitrate-contaminated subsurface environment.</title>
        <authorList>
            <person name="Venkatramanan R."/>
            <person name="Prakash O."/>
            <person name="Woyke T."/>
            <person name="Chain P."/>
            <person name="Goodwin L.A."/>
            <person name="Watson D."/>
            <person name="Brooks S."/>
            <person name="Kostka J.E."/>
            <person name="Green S.J."/>
        </authorList>
    </citation>
    <scope>NUCLEOTIDE SEQUENCE [LARGE SCALE GENOMIC DNA]</scope>
    <source>
        <strain evidence="2 3">1NES1</strain>
    </source>
</reference>
<proteinExistence type="predicted"/>
<dbReference type="PANTHER" id="PTHR30121:SF11">
    <property type="entry name" value="AAA+ ATPASE DOMAIN-CONTAINING PROTEIN"/>
    <property type="match status" value="1"/>
</dbReference>
<dbReference type="PANTHER" id="PTHR30121">
    <property type="entry name" value="UNCHARACTERIZED PROTEIN YJGR-RELATED"/>
    <property type="match status" value="1"/>
</dbReference>
<dbReference type="Gene3D" id="3.40.50.300">
    <property type="entry name" value="P-loop containing nucleotide triphosphate hydrolases"/>
    <property type="match status" value="2"/>
</dbReference>